<protein>
    <submittedName>
        <fullName evidence="1">Uncharacterized protein</fullName>
    </submittedName>
</protein>
<organism evidence="1 2">
    <name type="scientific">Penicillium desertorum</name>
    <dbReference type="NCBI Taxonomy" id="1303715"/>
    <lineage>
        <taxon>Eukaryota</taxon>
        <taxon>Fungi</taxon>
        <taxon>Dikarya</taxon>
        <taxon>Ascomycota</taxon>
        <taxon>Pezizomycotina</taxon>
        <taxon>Eurotiomycetes</taxon>
        <taxon>Eurotiomycetidae</taxon>
        <taxon>Eurotiales</taxon>
        <taxon>Aspergillaceae</taxon>
        <taxon>Penicillium</taxon>
    </lineage>
</organism>
<dbReference type="Proteomes" id="UP001147760">
    <property type="component" value="Unassembled WGS sequence"/>
</dbReference>
<comment type="caution">
    <text evidence="1">The sequence shown here is derived from an EMBL/GenBank/DDBJ whole genome shotgun (WGS) entry which is preliminary data.</text>
</comment>
<dbReference type="AlphaFoldDB" id="A0A9W9WSZ7"/>
<sequence length="68" mass="7520">MGVAAEKPKGGTRIEYTFNADNTPAIEKAVRFMQEKYKPELILGILFAKDAQVYNTVKKVCDLASLSP</sequence>
<dbReference type="OrthoDB" id="10252740at2759"/>
<keyword evidence="2" id="KW-1185">Reference proteome</keyword>
<dbReference type="EMBL" id="JAPWDO010000004">
    <property type="protein sequence ID" value="KAJ5473099.1"/>
    <property type="molecule type" value="Genomic_DNA"/>
</dbReference>
<name>A0A9W9WSZ7_9EURO</name>
<reference evidence="1" key="2">
    <citation type="journal article" date="2023" name="IMA Fungus">
        <title>Comparative genomic study of the Penicillium genus elucidates a diverse pangenome and 15 lateral gene transfer events.</title>
        <authorList>
            <person name="Petersen C."/>
            <person name="Sorensen T."/>
            <person name="Nielsen M.R."/>
            <person name="Sondergaard T.E."/>
            <person name="Sorensen J.L."/>
            <person name="Fitzpatrick D.A."/>
            <person name="Frisvad J.C."/>
            <person name="Nielsen K.L."/>
        </authorList>
    </citation>
    <scope>NUCLEOTIDE SEQUENCE</scope>
    <source>
        <strain evidence="1">IBT 17660</strain>
    </source>
</reference>
<dbReference type="Gene3D" id="3.40.50.2300">
    <property type="match status" value="1"/>
</dbReference>
<reference evidence="1" key="1">
    <citation type="submission" date="2022-12" db="EMBL/GenBank/DDBJ databases">
        <authorList>
            <person name="Petersen C."/>
        </authorList>
    </citation>
    <scope>NUCLEOTIDE SEQUENCE</scope>
    <source>
        <strain evidence="1">IBT 17660</strain>
    </source>
</reference>
<evidence type="ECO:0000313" key="2">
    <source>
        <dbReference type="Proteomes" id="UP001147760"/>
    </source>
</evidence>
<accession>A0A9W9WSZ7</accession>
<gene>
    <name evidence="1" type="ORF">N7530_007100</name>
</gene>
<proteinExistence type="predicted"/>
<evidence type="ECO:0000313" key="1">
    <source>
        <dbReference type="EMBL" id="KAJ5473099.1"/>
    </source>
</evidence>